<evidence type="ECO:0000256" key="4">
    <source>
        <dbReference type="ARBA" id="ARBA00015735"/>
    </source>
</evidence>
<dbReference type="InterPro" id="IPR003594">
    <property type="entry name" value="HATPase_dom"/>
</dbReference>
<dbReference type="Gene3D" id="6.10.340.10">
    <property type="match status" value="1"/>
</dbReference>
<feature type="transmembrane region" description="Helical" evidence="15">
    <location>
        <begin position="9"/>
        <end position="30"/>
    </location>
</feature>
<evidence type="ECO:0000313" key="19">
    <source>
        <dbReference type="Proteomes" id="UP001235343"/>
    </source>
</evidence>
<keyword evidence="11" id="KW-0067">ATP-binding</keyword>
<comment type="subcellular location">
    <subcellularLocation>
        <location evidence="2">Cell membrane</location>
        <topology evidence="2">Multi-pass membrane protein</topology>
    </subcellularLocation>
</comment>
<dbReference type="SUPFAM" id="SSF47384">
    <property type="entry name" value="Homodimeric domain of signal transducing histidine kinase"/>
    <property type="match status" value="1"/>
</dbReference>
<evidence type="ECO:0000256" key="14">
    <source>
        <dbReference type="ARBA" id="ARBA00023136"/>
    </source>
</evidence>
<evidence type="ECO:0000256" key="3">
    <source>
        <dbReference type="ARBA" id="ARBA00012438"/>
    </source>
</evidence>
<dbReference type="InterPro" id="IPR050428">
    <property type="entry name" value="TCS_sensor_his_kinase"/>
</dbReference>
<dbReference type="InterPro" id="IPR036097">
    <property type="entry name" value="HisK_dim/P_sf"/>
</dbReference>
<dbReference type="CDD" id="cd00075">
    <property type="entry name" value="HATPase"/>
    <property type="match status" value="1"/>
</dbReference>
<evidence type="ECO:0000256" key="8">
    <source>
        <dbReference type="ARBA" id="ARBA00022692"/>
    </source>
</evidence>
<dbReference type="Pfam" id="PF00512">
    <property type="entry name" value="HisKA"/>
    <property type="match status" value="1"/>
</dbReference>
<dbReference type="Gene3D" id="1.10.287.130">
    <property type="match status" value="1"/>
</dbReference>
<feature type="domain" description="Histidine kinase" evidence="16">
    <location>
        <begin position="239"/>
        <end position="449"/>
    </location>
</feature>
<protein>
    <recommendedName>
        <fullName evidence="4">Signal transduction histidine-protein kinase ArlS</fullName>
        <ecNumber evidence="3">2.7.13.3</ecNumber>
    </recommendedName>
</protein>
<evidence type="ECO:0000256" key="6">
    <source>
        <dbReference type="ARBA" id="ARBA00022553"/>
    </source>
</evidence>
<dbReference type="CDD" id="cd06225">
    <property type="entry name" value="HAMP"/>
    <property type="match status" value="1"/>
</dbReference>
<keyword evidence="10 18" id="KW-0418">Kinase</keyword>
<keyword evidence="5" id="KW-1003">Cell membrane</keyword>
<gene>
    <name evidence="18" type="ORF">QQS35_08970</name>
</gene>
<dbReference type="Pfam" id="PF00672">
    <property type="entry name" value="HAMP"/>
    <property type="match status" value="1"/>
</dbReference>
<dbReference type="SUPFAM" id="SSF55874">
    <property type="entry name" value="ATPase domain of HSP90 chaperone/DNA topoisomerase II/histidine kinase"/>
    <property type="match status" value="1"/>
</dbReference>
<dbReference type="EMBL" id="JASTZU010000031">
    <property type="protein sequence ID" value="MDL4840576.1"/>
    <property type="molecule type" value="Genomic_DNA"/>
</dbReference>
<evidence type="ECO:0000256" key="10">
    <source>
        <dbReference type="ARBA" id="ARBA00022777"/>
    </source>
</evidence>
<dbReference type="PROSITE" id="PS50109">
    <property type="entry name" value="HIS_KIN"/>
    <property type="match status" value="1"/>
</dbReference>
<dbReference type="SMART" id="SM00388">
    <property type="entry name" value="HisKA"/>
    <property type="match status" value="1"/>
</dbReference>
<dbReference type="Proteomes" id="UP001235343">
    <property type="component" value="Unassembled WGS sequence"/>
</dbReference>
<dbReference type="PROSITE" id="PS50885">
    <property type="entry name" value="HAMP"/>
    <property type="match status" value="1"/>
</dbReference>
<evidence type="ECO:0000256" key="11">
    <source>
        <dbReference type="ARBA" id="ARBA00022840"/>
    </source>
</evidence>
<keyword evidence="13" id="KW-0902">Two-component regulatory system</keyword>
<dbReference type="CDD" id="cd00082">
    <property type="entry name" value="HisKA"/>
    <property type="match status" value="1"/>
</dbReference>
<dbReference type="RefSeq" id="WP_285931656.1">
    <property type="nucleotide sequence ID" value="NZ_JASTZU010000031.1"/>
</dbReference>
<evidence type="ECO:0000256" key="15">
    <source>
        <dbReference type="SAM" id="Phobius"/>
    </source>
</evidence>
<keyword evidence="9" id="KW-0547">Nucleotide-binding</keyword>
<keyword evidence="8 15" id="KW-0812">Transmembrane</keyword>
<dbReference type="PANTHER" id="PTHR45436:SF5">
    <property type="entry name" value="SENSOR HISTIDINE KINASE TRCS"/>
    <property type="match status" value="1"/>
</dbReference>
<comment type="catalytic activity">
    <reaction evidence="1">
        <text>ATP + protein L-histidine = ADP + protein N-phospho-L-histidine.</text>
        <dbReference type="EC" id="2.7.13.3"/>
    </reaction>
</comment>
<evidence type="ECO:0000259" key="17">
    <source>
        <dbReference type="PROSITE" id="PS50885"/>
    </source>
</evidence>
<dbReference type="Pfam" id="PF18719">
    <property type="entry name" value="ArlS_N"/>
    <property type="match status" value="1"/>
</dbReference>
<keyword evidence="6" id="KW-0597">Phosphoprotein</keyword>
<dbReference type="EC" id="2.7.13.3" evidence="3"/>
<dbReference type="InterPro" id="IPR003661">
    <property type="entry name" value="HisK_dim/P_dom"/>
</dbReference>
<evidence type="ECO:0000256" key="2">
    <source>
        <dbReference type="ARBA" id="ARBA00004651"/>
    </source>
</evidence>
<dbReference type="InterPro" id="IPR036890">
    <property type="entry name" value="HATPase_C_sf"/>
</dbReference>
<keyword evidence="14 15" id="KW-0472">Membrane</keyword>
<dbReference type="Pfam" id="PF02518">
    <property type="entry name" value="HATPase_c"/>
    <property type="match status" value="1"/>
</dbReference>
<feature type="domain" description="HAMP" evidence="17">
    <location>
        <begin position="177"/>
        <end position="231"/>
    </location>
</feature>
<dbReference type="PRINTS" id="PR00344">
    <property type="entry name" value="BCTRLSENSOR"/>
</dbReference>
<reference evidence="18 19" key="1">
    <citation type="submission" date="2023-06" db="EMBL/GenBank/DDBJ databases">
        <title>Aquibacillus rhizosphaerae LR5S19.</title>
        <authorList>
            <person name="Sun J.-Q."/>
        </authorList>
    </citation>
    <scope>NUCLEOTIDE SEQUENCE [LARGE SCALE GENOMIC DNA]</scope>
    <source>
        <strain evidence="18 19">LR5S19</strain>
    </source>
</reference>
<dbReference type="Gene3D" id="3.30.565.10">
    <property type="entry name" value="Histidine kinase-like ATPase, C-terminal domain"/>
    <property type="match status" value="1"/>
</dbReference>
<evidence type="ECO:0000313" key="18">
    <source>
        <dbReference type="EMBL" id="MDL4840576.1"/>
    </source>
</evidence>
<keyword evidence="19" id="KW-1185">Reference proteome</keyword>
<evidence type="ECO:0000256" key="12">
    <source>
        <dbReference type="ARBA" id="ARBA00022989"/>
    </source>
</evidence>
<dbReference type="GO" id="GO:0016301">
    <property type="term" value="F:kinase activity"/>
    <property type="evidence" value="ECO:0007669"/>
    <property type="project" value="UniProtKB-KW"/>
</dbReference>
<evidence type="ECO:0000256" key="5">
    <source>
        <dbReference type="ARBA" id="ARBA00022475"/>
    </source>
</evidence>
<feature type="transmembrane region" description="Helical" evidence="15">
    <location>
        <begin position="153"/>
        <end position="175"/>
    </location>
</feature>
<evidence type="ECO:0000259" key="16">
    <source>
        <dbReference type="PROSITE" id="PS50109"/>
    </source>
</evidence>
<dbReference type="InterPro" id="IPR041610">
    <property type="entry name" value="ArlS_N"/>
</dbReference>
<keyword evidence="12 15" id="KW-1133">Transmembrane helix</keyword>
<dbReference type="SMART" id="SM00387">
    <property type="entry name" value="HATPase_c"/>
    <property type="match status" value="1"/>
</dbReference>
<sequence length="449" mass="51020">MKIRTKMQLFLTLIMVIVIILINTAIYFLFYKTSIDAEIDRVQTQANSMMEAFANNQEEQADQHQLLKAYIPANGMVRIINEQGDVVQSVSKQADFYNLPFSFVRAESTELIKAEDGTRHAVISIPFIWGNGDVMTLQVTEHLVSLHRTMDTLLIVLLLASLIMIIPAIIASRWLSNLVLKPIHQLTEAMTNNPRQGEWKKITINNRSKDELYQMGTTYNQMIGRLTESFERQEQFVSDASHELKTPIAVISSYTQLLGRWGKEKPEVFEEAVLAIRSESERMKHLTEQMLVLAKNQQSENLTFENTNIISLIQEVVRALSVAHNRKIIMMTDNAPLHISIDKEKISQSIYILTDNACKYSEQDVHVTVNYNDQELQIAIEDFGEGLSEAESKRIFDRFYRVDKARSRHTGGSGLGLSIALDIIHKHGGTIKVTSKQGEGSVFTVHLPR</sequence>
<dbReference type="InterPro" id="IPR005467">
    <property type="entry name" value="His_kinase_dom"/>
</dbReference>
<organism evidence="18 19">
    <name type="scientific">Aquibacillus rhizosphaerae</name>
    <dbReference type="NCBI Taxonomy" id="3051431"/>
    <lineage>
        <taxon>Bacteria</taxon>
        <taxon>Bacillati</taxon>
        <taxon>Bacillota</taxon>
        <taxon>Bacilli</taxon>
        <taxon>Bacillales</taxon>
        <taxon>Bacillaceae</taxon>
        <taxon>Aquibacillus</taxon>
    </lineage>
</organism>
<dbReference type="InterPro" id="IPR003660">
    <property type="entry name" value="HAMP_dom"/>
</dbReference>
<dbReference type="InterPro" id="IPR004358">
    <property type="entry name" value="Sig_transdc_His_kin-like_C"/>
</dbReference>
<evidence type="ECO:0000256" key="7">
    <source>
        <dbReference type="ARBA" id="ARBA00022679"/>
    </source>
</evidence>
<evidence type="ECO:0000256" key="9">
    <source>
        <dbReference type="ARBA" id="ARBA00022741"/>
    </source>
</evidence>
<name>A0ABT7L7K9_9BACI</name>
<comment type="caution">
    <text evidence="18">The sequence shown here is derived from an EMBL/GenBank/DDBJ whole genome shotgun (WGS) entry which is preliminary data.</text>
</comment>
<keyword evidence="7" id="KW-0808">Transferase</keyword>
<evidence type="ECO:0000256" key="13">
    <source>
        <dbReference type="ARBA" id="ARBA00023012"/>
    </source>
</evidence>
<dbReference type="PANTHER" id="PTHR45436">
    <property type="entry name" value="SENSOR HISTIDINE KINASE YKOH"/>
    <property type="match status" value="1"/>
</dbReference>
<proteinExistence type="predicted"/>
<accession>A0ABT7L7K9</accession>
<evidence type="ECO:0000256" key="1">
    <source>
        <dbReference type="ARBA" id="ARBA00000085"/>
    </source>
</evidence>